<comment type="caution">
    <text evidence="1">The sequence shown here is derived from an EMBL/GenBank/DDBJ whole genome shotgun (WGS) entry which is preliminary data.</text>
</comment>
<name>A0ACB5TCE8_AMBMO</name>
<evidence type="ECO:0000313" key="2">
    <source>
        <dbReference type="Proteomes" id="UP001165064"/>
    </source>
</evidence>
<evidence type="ECO:0000313" key="1">
    <source>
        <dbReference type="EMBL" id="GME85159.1"/>
    </source>
</evidence>
<protein>
    <submittedName>
        <fullName evidence="1">Unnamed protein product</fullName>
    </submittedName>
</protein>
<keyword evidence="2" id="KW-1185">Reference proteome</keyword>
<reference evidence="1" key="1">
    <citation type="submission" date="2023-04" db="EMBL/GenBank/DDBJ databases">
        <title>Ambrosiozyma monospora NBRC 10751.</title>
        <authorList>
            <person name="Ichikawa N."/>
            <person name="Sato H."/>
            <person name="Tonouchi N."/>
        </authorList>
    </citation>
    <scope>NUCLEOTIDE SEQUENCE</scope>
    <source>
        <strain evidence="1">NBRC 10751</strain>
    </source>
</reference>
<dbReference type="Proteomes" id="UP001165064">
    <property type="component" value="Unassembled WGS sequence"/>
</dbReference>
<accession>A0ACB5TCE8</accession>
<gene>
    <name evidence="1" type="ORF">Amon02_000742300</name>
</gene>
<proteinExistence type="predicted"/>
<sequence length="139" mass="15798">MDSGVTDWLLLDLRRVDCLSFNFYGTDFILANSPFSIGGQSVTETLYDDETKPLYTGLIDFMFTQSFNPPLSETETETETETDIENEIEIKANSESKRETETDTDDDHDQLVSDVHFLYHHGDPLYIDAQAASSSTFLY</sequence>
<dbReference type="EMBL" id="BSXS01006167">
    <property type="protein sequence ID" value="GME85159.1"/>
    <property type="molecule type" value="Genomic_DNA"/>
</dbReference>
<organism evidence="1 2">
    <name type="scientific">Ambrosiozyma monospora</name>
    <name type="common">Yeast</name>
    <name type="synonym">Endomycopsis monosporus</name>
    <dbReference type="NCBI Taxonomy" id="43982"/>
    <lineage>
        <taxon>Eukaryota</taxon>
        <taxon>Fungi</taxon>
        <taxon>Dikarya</taxon>
        <taxon>Ascomycota</taxon>
        <taxon>Saccharomycotina</taxon>
        <taxon>Pichiomycetes</taxon>
        <taxon>Pichiales</taxon>
        <taxon>Pichiaceae</taxon>
        <taxon>Ambrosiozyma</taxon>
    </lineage>
</organism>